<organism evidence="1 2">
    <name type="scientific">Dentiscutata erythropus</name>
    <dbReference type="NCBI Taxonomy" id="1348616"/>
    <lineage>
        <taxon>Eukaryota</taxon>
        <taxon>Fungi</taxon>
        <taxon>Fungi incertae sedis</taxon>
        <taxon>Mucoromycota</taxon>
        <taxon>Glomeromycotina</taxon>
        <taxon>Glomeromycetes</taxon>
        <taxon>Diversisporales</taxon>
        <taxon>Gigasporaceae</taxon>
        <taxon>Dentiscutata</taxon>
    </lineage>
</organism>
<name>A0A9N9I7I5_9GLOM</name>
<proteinExistence type="predicted"/>
<gene>
    <name evidence="1" type="ORF">DERYTH_LOCUS14497</name>
</gene>
<evidence type="ECO:0000313" key="2">
    <source>
        <dbReference type="Proteomes" id="UP000789405"/>
    </source>
</evidence>
<keyword evidence="2" id="KW-1185">Reference proteome</keyword>
<comment type="caution">
    <text evidence="1">The sequence shown here is derived from an EMBL/GenBank/DDBJ whole genome shotgun (WGS) entry which is preliminary data.</text>
</comment>
<protein>
    <submittedName>
        <fullName evidence="1">4599_t:CDS:1</fullName>
    </submittedName>
</protein>
<dbReference type="Proteomes" id="UP000789405">
    <property type="component" value="Unassembled WGS sequence"/>
</dbReference>
<sequence length="93" mass="10865">MTVKNLVQIVVPNAKQQILKLIDYYQNESYIEAPVKSSIKNSKKIQDYFHELQNQEQASFSQNELSTQQDHFTELEVYLAELANKNNDDPVLY</sequence>
<dbReference type="OrthoDB" id="2419008at2759"/>
<dbReference type="AlphaFoldDB" id="A0A9N9I7I5"/>
<dbReference type="EMBL" id="CAJVPY010010984">
    <property type="protein sequence ID" value="CAG8723375.1"/>
    <property type="molecule type" value="Genomic_DNA"/>
</dbReference>
<reference evidence="1" key="1">
    <citation type="submission" date="2021-06" db="EMBL/GenBank/DDBJ databases">
        <authorList>
            <person name="Kallberg Y."/>
            <person name="Tangrot J."/>
            <person name="Rosling A."/>
        </authorList>
    </citation>
    <scope>NUCLEOTIDE SEQUENCE</scope>
    <source>
        <strain evidence="1">MA453B</strain>
    </source>
</reference>
<accession>A0A9N9I7I5</accession>
<evidence type="ECO:0000313" key="1">
    <source>
        <dbReference type="EMBL" id="CAG8723375.1"/>
    </source>
</evidence>